<comment type="caution">
    <text evidence="1">The sequence shown here is derived from an EMBL/GenBank/DDBJ whole genome shotgun (WGS) entry which is preliminary data.</text>
</comment>
<proteinExistence type="predicted"/>
<reference evidence="1 2" key="1">
    <citation type="journal article" date="2016" name="ISME J.">
        <title>Chasing the elusive Euryarchaeota class WSA2: genomes reveal a uniquely fastidious methyl-reducing methanogen.</title>
        <authorList>
            <person name="Nobu M.K."/>
            <person name="Narihiro T."/>
            <person name="Kuroda K."/>
            <person name="Mei R."/>
            <person name="Liu W.T."/>
        </authorList>
    </citation>
    <scope>NUCLEOTIDE SEQUENCE [LARGE SCALE GENOMIC DNA]</scope>
    <source>
        <strain evidence="1">U1lsi0528_Bin055</strain>
    </source>
</reference>
<organism evidence="1 2">
    <name type="scientific">Candidatus Methanofastidiosum methylothiophilum</name>
    <dbReference type="NCBI Taxonomy" id="1705564"/>
    <lineage>
        <taxon>Archaea</taxon>
        <taxon>Methanobacteriati</taxon>
        <taxon>Methanobacteriota</taxon>
        <taxon>Stenosarchaea group</taxon>
        <taxon>Candidatus Methanofastidiosia</taxon>
        <taxon>Candidatus Methanofastidiosales</taxon>
        <taxon>Candidatus Methanofastidiosaceae</taxon>
        <taxon>Candidatus Methanofastidiosum</taxon>
    </lineage>
</organism>
<dbReference type="Proteomes" id="UP000075398">
    <property type="component" value="Unassembled WGS sequence"/>
</dbReference>
<accession>A0A150J518</accession>
<protein>
    <submittedName>
        <fullName evidence="1">Uncharacterized protein</fullName>
    </submittedName>
</protein>
<name>A0A150J518_9EURY</name>
<evidence type="ECO:0000313" key="1">
    <source>
        <dbReference type="EMBL" id="KYC52306.1"/>
    </source>
</evidence>
<dbReference type="AlphaFoldDB" id="A0A150J518"/>
<gene>
    <name evidence="1" type="ORF">AMQ22_00870</name>
</gene>
<sequence length="35" mass="4224">MNLKYKSSIFISPDESELLNMIKSKNRFSHEIYPY</sequence>
<evidence type="ECO:0000313" key="2">
    <source>
        <dbReference type="Proteomes" id="UP000075398"/>
    </source>
</evidence>
<dbReference type="EMBL" id="LNGC01000027">
    <property type="protein sequence ID" value="KYC52306.1"/>
    <property type="molecule type" value="Genomic_DNA"/>
</dbReference>